<dbReference type="GO" id="GO:0032259">
    <property type="term" value="P:methylation"/>
    <property type="evidence" value="ECO:0007669"/>
    <property type="project" value="UniProtKB-KW"/>
</dbReference>
<feature type="domain" description="Damage-control phosphatase ARMT1-like metal-binding" evidence="8">
    <location>
        <begin position="29"/>
        <end position="371"/>
    </location>
</feature>
<gene>
    <name evidence="9" type="ORF">G5C51_02730</name>
</gene>
<dbReference type="InterPro" id="IPR036075">
    <property type="entry name" value="ARMT-1-like_metal-bd_sf"/>
</dbReference>
<keyword evidence="6" id="KW-0464">Manganese</keyword>
<comment type="similarity">
    <text evidence="3">Belongs to the damage-control phosphatase family. Sugar phosphate phosphatase III subfamily.</text>
</comment>
<dbReference type="EMBL" id="JAAKZV010000005">
    <property type="protein sequence ID" value="NGN62818.1"/>
    <property type="molecule type" value="Genomic_DNA"/>
</dbReference>
<evidence type="ECO:0000256" key="5">
    <source>
        <dbReference type="ARBA" id="ARBA00022801"/>
    </source>
</evidence>
<evidence type="ECO:0000256" key="2">
    <source>
        <dbReference type="ARBA" id="ARBA00001936"/>
    </source>
</evidence>
<dbReference type="Gene3D" id="3.40.50.10880">
    <property type="entry name" value="Uncharacterised protein PF01937, DUF89, domain 3"/>
    <property type="match status" value="1"/>
</dbReference>
<comment type="cofactor">
    <cofactor evidence="2">
        <name>Mn(2+)</name>
        <dbReference type="ChEBI" id="CHEBI:29035"/>
    </cofactor>
</comment>
<accession>A0A6G4TUP2</accession>
<dbReference type="Gene3D" id="1.20.930.60">
    <property type="match status" value="1"/>
</dbReference>
<dbReference type="InterPro" id="IPR039763">
    <property type="entry name" value="ARMT1"/>
</dbReference>
<protein>
    <submittedName>
        <fullName evidence="9">Protein-glutamate O-methyltransferase family protein</fullName>
    </submittedName>
</protein>
<keyword evidence="10" id="KW-1185">Reference proteome</keyword>
<evidence type="ECO:0000313" key="9">
    <source>
        <dbReference type="EMBL" id="NGN62818.1"/>
    </source>
</evidence>
<evidence type="ECO:0000256" key="4">
    <source>
        <dbReference type="ARBA" id="ARBA00022723"/>
    </source>
</evidence>
<dbReference type="GO" id="GO:0046872">
    <property type="term" value="F:metal ion binding"/>
    <property type="evidence" value="ECO:0007669"/>
    <property type="project" value="UniProtKB-KW"/>
</dbReference>
<dbReference type="PANTHER" id="PTHR12260">
    <property type="entry name" value="DAMAGE-CONTROL PHOSPHATASE ARMT1"/>
    <property type="match status" value="1"/>
</dbReference>
<evidence type="ECO:0000256" key="7">
    <source>
        <dbReference type="ARBA" id="ARBA00048809"/>
    </source>
</evidence>
<keyword evidence="4" id="KW-0479">Metal-binding</keyword>
<dbReference type="GO" id="GO:0006974">
    <property type="term" value="P:DNA damage response"/>
    <property type="evidence" value="ECO:0007669"/>
    <property type="project" value="TreeGrafter"/>
</dbReference>
<evidence type="ECO:0000256" key="1">
    <source>
        <dbReference type="ARBA" id="ARBA00001326"/>
    </source>
</evidence>
<dbReference type="RefSeq" id="WP_165230909.1">
    <property type="nucleotide sequence ID" value="NZ_JAAKZV010000005.1"/>
</dbReference>
<dbReference type="AlphaFoldDB" id="A0A6G4TUP2"/>
<proteinExistence type="inferred from homology"/>
<dbReference type="PANTHER" id="PTHR12260:SF6">
    <property type="entry name" value="DAMAGE-CONTROL PHOSPHATASE ARMT1"/>
    <property type="match status" value="1"/>
</dbReference>
<reference evidence="9 10" key="1">
    <citation type="submission" date="2020-02" db="EMBL/GenBank/DDBJ databases">
        <title>Whole-genome analyses of novel actinobacteria.</title>
        <authorList>
            <person name="Sahin N."/>
        </authorList>
    </citation>
    <scope>NUCLEOTIDE SEQUENCE [LARGE SCALE GENOMIC DNA]</scope>
    <source>
        <strain evidence="9 10">A7024</strain>
    </source>
</reference>
<comment type="catalytic activity">
    <reaction evidence="1">
        <text>beta-D-fructose 1-phosphate + H2O = D-fructose + phosphate</text>
        <dbReference type="Rhea" id="RHEA:35603"/>
        <dbReference type="ChEBI" id="CHEBI:15377"/>
        <dbReference type="ChEBI" id="CHEBI:37721"/>
        <dbReference type="ChEBI" id="CHEBI:43474"/>
        <dbReference type="ChEBI" id="CHEBI:138881"/>
    </reaction>
</comment>
<dbReference type="Pfam" id="PF01937">
    <property type="entry name" value="ARMT1-like_dom"/>
    <property type="match status" value="1"/>
</dbReference>
<comment type="caution">
    <text evidence="9">The sequence shown here is derived from an EMBL/GenBank/DDBJ whole genome shotgun (WGS) entry which is preliminary data.</text>
</comment>
<evidence type="ECO:0000313" key="10">
    <source>
        <dbReference type="Proteomes" id="UP000481583"/>
    </source>
</evidence>
<sequence>MTAHHPDATEAPAEIRSNVPGSFARGVLTRRHPALIRQVRDAIPLGPRQHRALDRLEADVARDEITPLDDAADDHSIWNDWAQGYYGQSWLDAPFLWAESYFYRKLLAATGYFESGPWRGVDIFAPSKQAELHSKDVDAELRALDELPRQAERERERGEVLLQSSLWGNQADLGFAASSNAPAEQRRDERLVVDDRTRLWDLLAAGTPGTIAVLADNVGRELIPDLVLIDHLLRHHAERVVLYVKPYPYYVSDATAPDTFEHLRRLAAAPGEAGAVGQRLWSALATGPLEIRAHSFFCAPLEFNRMPADLHDELAECALTILKGDLNYRRLVGDRAWDPVTPFERTTAYFPSPVAALRTLKSDVIVGMAPERLDELEASGSDWRTSGTHALVQLHGVTERQLLG</sequence>
<dbReference type="SUPFAM" id="SSF111321">
    <property type="entry name" value="AF1104-like"/>
    <property type="match status" value="1"/>
</dbReference>
<evidence type="ECO:0000256" key="3">
    <source>
        <dbReference type="ARBA" id="ARBA00009519"/>
    </source>
</evidence>
<organism evidence="9 10">
    <name type="scientific">Streptomyces coryli</name>
    <dbReference type="NCBI Taxonomy" id="1128680"/>
    <lineage>
        <taxon>Bacteria</taxon>
        <taxon>Bacillati</taxon>
        <taxon>Actinomycetota</taxon>
        <taxon>Actinomycetes</taxon>
        <taxon>Kitasatosporales</taxon>
        <taxon>Streptomycetaceae</taxon>
        <taxon>Streptomyces</taxon>
    </lineage>
</organism>
<evidence type="ECO:0000256" key="6">
    <source>
        <dbReference type="ARBA" id="ARBA00023211"/>
    </source>
</evidence>
<dbReference type="Proteomes" id="UP000481583">
    <property type="component" value="Unassembled WGS sequence"/>
</dbReference>
<dbReference type="GO" id="GO:0016791">
    <property type="term" value="F:phosphatase activity"/>
    <property type="evidence" value="ECO:0007669"/>
    <property type="project" value="TreeGrafter"/>
</dbReference>
<evidence type="ECO:0000259" key="8">
    <source>
        <dbReference type="Pfam" id="PF01937"/>
    </source>
</evidence>
<comment type="catalytic activity">
    <reaction evidence="7">
        <text>beta-D-fructose 6-phosphate = dihydroxyacetone + D-glyceraldehyde 3-phosphate</text>
        <dbReference type="Rhea" id="RHEA:28002"/>
        <dbReference type="ChEBI" id="CHEBI:16016"/>
        <dbReference type="ChEBI" id="CHEBI:57634"/>
        <dbReference type="ChEBI" id="CHEBI:59776"/>
    </reaction>
</comment>
<keyword evidence="9" id="KW-0489">Methyltransferase</keyword>
<keyword evidence="9" id="KW-0808">Transferase</keyword>
<keyword evidence="5" id="KW-0378">Hydrolase</keyword>
<dbReference type="InterPro" id="IPR002791">
    <property type="entry name" value="ARMT1-like_metal-bd"/>
</dbReference>
<dbReference type="GO" id="GO:0008168">
    <property type="term" value="F:methyltransferase activity"/>
    <property type="evidence" value="ECO:0007669"/>
    <property type="project" value="UniProtKB-KW"/>
</dbReference>
<name>A0A6G4TUP2_9ACTN</name>